<evidence type="ECO:0000259" key="14">
    <source>
        <dbReference type="PROSITE" id="PS51059"/>
    </source>
</evidence>
<accession>A0AAD5A8A1</accession>
<evidence type="ECO:0000313" key="16">
    <source>
        <dbReference type="Proteomes" id="UP001205998"/>
    </source>
</evidence>
<gene>
    <name evidence="15" type="ORF">C0J50_5029</name>
</gene>
<evidence type="ECO:0000256" key="2">
    <source>
        <dbReference type="ARBA" id="ARBA00004496"/>
    </source>
</evidence>
<feature type="compositionally biased region" description="Low complexity" evidence="12">
    <location>
        <begin position="823"/>
        <end position="834"/>
    </location>
</feature>
<feature type="domain" description="WWE" evidence="13">
    <location>
        <begin position="334"/>
        <end position="424"/>
    </location>
</feature>
<dbReference type="InterPro" id="IPR037197">
    <property type="entry name" value="WWE_dom_sf"/>
</dbReference>
<keyword evidence="5" id="KW-0479">Metal-binding</keyword>
<dbReference type="Gene3D" id="3.30.1370.210">
    <property type="match status" value="1"/>
</dbReference>
<dbReference type="InterPro" id="IPR004170">
    <property type="entry name" value="WWE_dom"/>
</dbReference>
<feature type="region of interest" description="Disordered" evidence="12">
    <location>
        <begin position="774"/>
        <end position="798"/>
    </location>
</feature>
<dbReference type="PROSITE" id="PS50918">
    <property type="entry name" value="WWE"/>
    <property type="match status" value="1"/>
</dbReference>
<evidence type="ECO:0000259" key="13">
    <source>
        <dbReference type="PROSITE" id="PS50918"/>
    </source>
</evidence>
<keyword evidence="11" id="KW-0520">NAD</keyword>
<sequence>MAEEAAGVIGLICSRLGSVEFETLVQEAAVADLETVIERSEALTIIQKNTNKTVLVTSKLRRCREECGETCSDLHLCKFYLLGQCNICFDVLHRHRCKYGHSLETHHNSEVLHQHGFQDLNRDQLRVILLLNDGSLLPNVCVAYNKGSDEFGNCPEKEACSRLHICEKYIRGQCDGSSECKRCHDFYEPHPWETLKARGVGGQLVGSLLLIYRNILTLREHRNAQGRSWTRSKENLKSGVRAKVSLQTNTDDDEICLFSIRGNCKREKCWRVHFGLPYKWEMEMGGVWMDLNSEAIEIDYCDPAKTQSVGCEPVCFDTMRRGLHRVRRLSTVSSVMEPNFRHTTKWIWYWKNEYNSWIQYGSVKEMHRLSSITSDELEKKYLHYLEDKRHEVVKFTAGKHSYELNFRDMKQRNDLSSSERAVRRRPFFVSLFDIRTTRFRRAPNSSSHPGVPGFWDKSAIPDSGFQRVFLDASHRDYVRVQELFNKTMKEFNILTIERVQNKELWEDFQTKKERMKKANGDKKYGEAERLLFHGTNGRNIDSICRQNFDMKDPGANATVYGEGCYFSRNARYSTDCTDRYGNRFMFACRVLVGQYAKGAPHFRRPPPRDASGNLYDSCVNTVHEPTIHVIFDRSQVYPEFLIKYEKSSIPKDIGVIRSNVSESSGISASNVMSWDMLSSANICTMRSPLDPAANPDKDVFLETNDGKSLTDVVTGAPKTDSKSTRGLTSHSRLLRDFDQSLRTSETIPGLTHLDPSGLTGNRVPSGIEETLQKTVPACTSNSLDPSPRSPDKPKNLDASPITFFTEIEKKTSKPSCAPGYNPSRSGSSSSSHETWSSRDVGKIFHIADDKLNVIQSVCTFGSEPSFGSTNTPEELFPPKPAQVSSSSSIPDLVATQRSSAHREAVRSNHSHPLSAAPDLEILSFGAPSEIPIFSDLSVMYTASSSSAPEPSFSEGFTSVSFYGSQPPDVSANQPPAESPNPQNVPQAQSVKSSECVVQ</sequence>
<evidence type="ECO:0000256" key="7">
    <source>
        <dbReference type="ARBA" id="ARBA00022771"/>
    </source>
</evidence>
<dbReference type="GO" id="GO:0008270">
    <property type="term" value="F:zinc ion binding"/>
    <property type="evidence" value="ECO:0007669"/>
    <property type="project" value="UniProtKB-KW"/>
</dbReference>
<dbReference type="Gene3D" id="3.90.228.10">
    <property type="match status" value="1"/>
</dbReference>
<keyword evidence="7" id="KW-0863">Zinc-finger</keyword>
<dbReference type="Pfam" id="PF00644">
    <property type="entry name" value="PARP"/>
    <property type="match status" value="1"/>
</dbReference>
<dbReference type="GO" id="GO:0005737">
    <property type="term" value="C:cytoplasm"/>
    <property type="evidence" value="ECO:0007669"/>
    <property type="project" value="UniProtKB-SubCell"/>
</dbReference>
<comment type="subcellular location">
    <subcellularLocation>
        <location evidence="2">Cytoplasm</location>
    </subcellularLocation>
    <subcellularLocation>
        <location evidence="1">Nucleus</location>
    </subcellularLocation>
</comment>
<dbReference type="PANTHER" id="PTHR45740:SF15">
    <property type="entry name" value="ZINC FINGER CCCH TYPE DOMAIN CONTAINING 1-LIKE"/>
    <property type="match status" value="1"/>
</dbReference>
<dbReference type="CDD" id="cd01439">
    <property type="entry name" value="TCCD_inducible_PARP_like"/>
    <property type="match status" value="1"/>
</dbReference>
<dbReference type="SUPFAM" id="SSF56399">
    <property type="entry name" value="ADP-ribosylation"/>
    <property type="match status" value="1"/>
</dbReference>
<dbReference type="GO" id="GO:1990404">
    <property type="term" value="F:NAD+-protein mono-ADP-ribosyltransferase activity"/>
    <property type="evidence" value="ECO:0007669"/>
    <property type="project" value="TreeGrafter"/>
</dbReference>
<evidence type="ECO:0000256" key="1">
    <source>
        <dbReference type="ARBA" id="ARBA00004123"/>
    </source>
</evidence>
<dbReference type="PROSITE" id="PS51059">
    <property type="entry name" value="PARP_CATALYTIC"/>
    <property type="match status" value="1"/>
</dbReference>
<comment type="caution">
    <text evidence="15">The sequence shown here is derived from an EMBL/GenBank/DDBJ whole genome shotgun (WGS) entry which is preliminary data.</text>
</comment>
<dbReference type="Pfam" id="PF02825">
    <property type="entry name" value="WWE"/>
    <property type="match status" value="1"/>
</dbReference>
<keyword evidence="11" id="KW-0328">Glycosyltransferase</keyword>
<evidence type="ECO:0000256" key="11">
    <source>
        <dbReference type="RuleBase" id="RU362114"/>
    </source>
</evidence>
<keyword evidence="8" id="KW-0862">Zinc</keyword>
<feature type="compositionally biased region" description="Polar residues" evidence="12">
    <location>
        <begin position="970"/>
        <end position="992"/>
    </location>
</feature>
<feature type="region of interest" description="Disordered" evidence="12">
    <location>
        <begin position="867"/>
        <end position="888"/>
    </location>
</feature>
<evidence type="ECO:0000256" key="8">
    <source>
        <dbReference type="ARBA" id="ARBA00022833"/>
    </source>
</evidence>
<dbReference type="PANTHER" id="PTHR45740">
    <property type="entry name" value="POLY [ADP-RIBOSE] POLYMERASE"/>
    <property type="match status" value="1"/>
</dbReference>
<dbReference type="InterPro" id="IPR057602">
    <property type="entry name" value="Zfn-CCCH_PARP12"/>
</dbReference>
<dbReference type="GO" id="GO:0005634">
    <property type="term" value="C:nucleus"/>
    <property type="evidence" value="ECO:0007669"/>
    <property type="project" value="UniProtKB-SubCell"/>
</dbReference>
<dbReference type="InterPro" id="IPR051712">
    <property type="entry name" value="ARTD-AVP"/>
</dbReference>
<dbReference type="SUPFAM" id="SSF117839">
    <property type="entry name" value="WWE domain"/>
    <property type="match status" value="1"/>
</dbReference>
<keyword evidence="11" id="KW-0808">Transferase</keyword>
<comment type="similarity">
    <text evidence="10">Belongs to the ARTD/PARP family.</text>
</comment>
<dbReference type="Pfam" id="PF23466">
    <property type="entry name" value="WWE_4"/>
    <property type="match status" value="1"/>
</dbReference>
<evidence type="ECO:0000256" key="10">
    <source>
        <dbReference type="ARBA" id="ARBA00024347"/>
    </source>
</evidence>
<dbReference type="AlphaFoldDB" id="A0AAD5A8A1"/>
<feature type="region of interest" description="Disordered" evidence="12">
    <location>
        <begin position="745"/>
        <end position="764"/>
    </location>
</feature>
<evidence type="ECO:0000256" key="6">
    <source>
        <dbReference type="ARBA" id="ARBA00022737"/>
    </source>
</evidence>
<feature type="region of interest" description="Disordered" evidence="12">
    <location>
        <begin position="812"/>
        <end position="834"/>
    </location>
</feature>
<dbReference type="InterPro" id="IPR012317">
    <property type="entry name" value="Poly(ADP-ribose)pol_cat_dom"/>
</dbReference>
<feature type="compositionally biased region" description="Low complexity" evidence="12">
    <location>
        <begin position="944"/>
        <end position="956"/>
    </location>
</feature>
<feature type="domain" description="PARP catalytic" evidence="14">
    <location>
        <begin position="451"/>
        <end position="665"/>
    </location>
</feature>
<dbReference type="Gene3D" id="3.30.720.50">
    <property type="match status" value="1"/>
</dbReference>
<keyword evidence="3" id="KW-0963">Cytoplasm</keyword>
<keyword evidence="9" id="KW-0539">Nucleus</keyword>
<dbReference type="GO" id="GO:0003950">
    <property type="term" value="F:NAD+ poly-ADP-ribosyltransferase activity"/>
    <property type="evidence" value="ECO:0007669"/>
    <property type="project" value="UniProtKB-UniRule"/>
</dbReference>
<proteinExistence type="inferred from homology"/>
<keyword evidence="4" id="KW-0597">Phosphoprotein</keyword>
<feature type="region of interest" description="Disordered" evidence="12">
    <location>
        <begin position="944"/>
        <end position="998"/>
    </location>
</feature>
<protein>
    <recommendedName>
        <fullName evidence="11">Poly [ADP-ribose] polymerase</fullName>
        <shortName evidence="11">PARP</shortName>
        <ecNumber evidence="11">2.4.2.-</ecNumber>
    </recommendedName>
</protein>
<dbReference type="Pfam" id="PF25261">
    <property type="entry name" value="zf-CCCH_PARP12"/>
    <property type="match status" value="1"/>
</dbReference>
<evidence type="ECO:0000256" key="4">
    <source>
        <dbReference type="ARBA" id="ARBA00022553"/>
    </source>
</evidence>
<dbReference type="EMBL" id="MU570217">
    <property type="protein sequence ID" value="KAI5610987.1"/>
    <property type="molecule type" value="Genomic_DNA"/>
</dbReference>
<organism evidence="15 16">
    <name type="scientific">Silurus asotus</name>
    <name type="common">Amur catfish</name>
    <name type="synonym">Parasilurus asotus</name>
    <dbReference type="NCBI Taxonomy" id="30991"/>
    <lineage>
        <taxon>Eukaryota</taxon>
        <taxon>Metazoa</taxon>
        <taxon>Chordata</taxon>
        <taxon>Craniata</taxon>
        <taxon>Vertebrata</taxon>
        <taxon>Euteleostomi</taxon>
        <taxon>Actinopterygii</taxon>
        <taxon>Neopterygii</taxon>
        <taxon>Teleostei</taxon>
        <taxon>Ostariophysi</taxon>
        <taxon>Siluriformes</taxon>
        <taxon>Siluridae</taxon>
        <taxon>Silurus</taxon>
    </lineage>
</organism>
<keyword evidence="16" id="KW-1185">Reference proteome</keyword>
<dbReference type="EC" id="2.4.2.-" evidence="11"/>
<evidence type="ECO:0000256" key="9">
    <source>
        <dbReference type="ARBA" id="ARBA00023242"/>
    </source>
</evidence>
<evidence type="ECO:0000256" key="3">
    <source>
        <dbReference type="ARBA" id="ARBA00022490"/>
    </source>
</evidence>
<keyword evidence="6" id="KW-0677">Repeat</keyword>
<evidence type="ECO:0000313" key="15">
    <source>
        <dbReference type="EMBL" id="KAI5610987.1"/>
    </source>
</evidence>
<reference evidence="15" key="1">
    <citation type="submission" date="2018-07" db="EMBL/GenBank/DDBJ databases">
        <title>Comparative genomics of catfishes provides insights into carnivory and benthic adaptation.</title>
        <authorList>
            <person name="Zhang Y."/>
            <person name="Wang D."/>
            <person name="Peng Z."/>
            <person name="Zheng S."/>
            <person name="Shao F."/>
            <person name="Tao W."/>
        </authorList>
    </citation>
    <scope>NUCLEOTIDE SEQUENCE</scope>
    <source>
        <strain evidence="15">Chongqing</strain>
    </source>
</reference>
<name>A0AAD5A8A1_SILAS</name>
<dbReference type="Proteomes" id="UP001205998">
    <property type="component" value="Unassembled WGS sequence"/>
</dbReference>
<evidence type="ECO:0000256" key="5">
    <source>
        <dbReference type="ARBA" id="ARBA00022723"/>
    </source>
</evidence>
<evidence type="ECO:0000256" key="12">
    <source>
        <dbReference type="SAM" id="MobiDB-lite"/>
    </source>
</evidence>